<evidence type="ECO:0000256" key="1">
    <source>
        <dbReference type="ARBA" id="ARBA00004123"/>
    </source>
</evidence>
<dbReference type="Proteomes" id="UP000663865">
    <property type="component" value="Unassembled WGS sequence"/>
</dbReference>
<dbReference type="Proteomes" id="UP000663873">
    <property type="component" value="Unassembled WGS sequence"/>
</dbReference>
<evidence type="ECO:0000256" key="3">
    <source>
        <dbReference type="ARBA" id="ARBA00022481"/>
    </source>
</evidence>
<dbReference type="EMBL" id="CAJOBP010000739">
    <property type="protein sequence ID" value="CAF4215052.1"/>
    <property type="molecule type" value="Genomic_DNA"/>
</dbReference>
<evidence type="ECO:0000256" key="2">
    <source>
        <dbReference type="ARBA" id="ARBA00004496"/>
    </source>
</evidence>
<evidence type="ECO:0000313" key="16">
    <source>
        <dbReference type="EMBL" id="CAF4215052.1"/>
    </source>
</evidence>
<feature type="domain" description="RRM" evidence="10">
    <location>
        <begin position="208"/>
        <end position="285"/>
    </location>
</feature>
<evidence type="ECO:0000313" key="14">
    <source>
        <dbReference type="EMBL" id="CAF3410846.1"/>
    </source>
</evidence>
<evidence type="ECO:0000256" key="6">
    <source>
        <dbReference type="ARBA" id="ARBA00022884"/>
    </source>
</evidence>
<comment type="caution">
    <text evidence="16">The sequence shown here is derived from an EMBL/GenBank/DDBJ whole genome shotgun (WGS) entry which is preliminary data.</text>
</comment>
<dbReference type="FunFam" id="3.30.70.330:FF:000030">
    <property type="entry name" value="Heterogeneous nuclear ribonucleoprotein d0 isoform"/>
    <property type="match status" value="1"/>
</dbReference>
<keyword evidence="7" id="KW-0539">Nucleus</keyword>
<dbReference type="EMBL" id="CAJNYD010000024">
    <property type="protein sequence ID" value="CAF3182851.1"/>
    <property type="molecule type" value="Genomic_DNA"/>
</dbReference>
<dbReference type="Proteomes" id="UP000663825">
    <property type="component" value="Unassembled WGS sequence"/>
</dbReference>
<dbReference type="EMBL" id="CAJOBS010003030">
    <property type="protein sequence ID" value="CAF4843270.1"/>
    <property type="molecule type" value="Genomic_DNA"/>
</dbReference>
<dbReference type="Proteomes" id="UP000663862">
    <property type="component" value="Unassembled WGS sequence"/>
</dbReference>
<keyword evidence="6 8" id="KW-0694">RNA-binding</keyword>
<dbReference type="InterPro" id="IPR012677">
    <property type="entry name" value="Nucleotide-bd_a/b_plait_sf"/>
</dbReference>
<dbReference type="GO" id="GO:0003723">
    <property type="term" value="F:RNA binding"/>
    <property type="evidence" value="ECO:0007669"/>
    <property type="project" value="UniProtKB-UniRule"/>
</dbReference>
<feature type="compositionally biased region" description="Basic and acidic residues" evidence="9">
    <location>
        <begin position="1"/>
        <end position="12"/>
    </location>
</feature>
<dbReference type="PROSITE" id="PS50102">
    <property type="entry name" value="RRM"/>
    <property type="match status" value="2"/>
</dbReference>
<sequence length="479" mass="52735">MTTRHSDNDFDTSRIGQISSASPARDSGYIEHTNNGQGENGYSVDINDSQNVNLSQTGYSQGSGSGAGASSGSKPEDERKLFVGGLTWDTTQEDLREYFSSFGNVLDCSIKHDPSTGRSRGFAFLVFDSKDIVERILSQNDHFVKGRRVDPKPAHRRLNAANNQMNNITNNNVSSQSSLYGVGPTSAVPYTNMMMGAGASANPYSNNRKVFIGGLDPSFPDTKLREYFSKFGQIDEIDLPYDKEKNERRPFCFISFQTEQAAQEVLRLQRHTIGDISVDVKRAKPKTMNNQQHQQLQQQIYDPYGQQATYSNYGAGVPSYGQSAAYQTQDAYTHWNAYTYNQQANPATYPYGSSGSTGAPSPGPSSYSQYPEHQSNSQYQYTSSTTAVNPSDYYSQYGYGAPQTTGVYAEPNAYSASYDYSSYYPSMNTGMSGTMGDSATGQQTGNSPGNQNDYDHDNHHGKSKTTIVASPTYHPYSRS</sequence>
<evidence type="ECO:0000259" key="10">
    <source>
        <dbReference type="PROSITE" id="PS50102"/>
    </source>
</evidence>
<dbReference type="SUPFAM" id="SSF54928">
    <property type="entry name" value="RNA-binding domain, RBD"/>
    <property type="match status" value="2"/>
</dbReference>
<dbReference type="GO" id="GO:0010468">
    <property type="term" value="P:regulation of gene expression"/>
    <property type="evidence" value="ECO:0007669"/>
    <property type="project" value="TreeGrafter"/>
</dbReference>
<dbReference type="EMBL" id="CAJNYT010004638">
    <property type="protein sequence ID" value="CAF3676707.1"/>
    <property type="molecule type" value="Genomic_DNA"/>
</dbReference>
<keyword evidence="3" id="KW-0488">Methylation</keyword>
<keyword evidence="5" id="KW-0677">Repeat</keyword>
<evidence type="ECO:0000256" key="7">
    <source>
        <dbReference type="ARBA" id="ARBA00023242"/>
    </source>
</evidence>
<evidence type="ECO:0000313" key="20">
    <source>
        <dbReference type="Proteomes" id="UP000663873"/>
    </source>
</evidence>
<dbReference type="EMBL" id="CAJNXB010003616">
    <property type="protein sequence ID" value="CAF3327220.1"/>
    <property type="molecule type" value="Genomic_DNA"/>
</dbReference>
<dbReference type="CDD" id="cd12325">
    <property type="entry name" value="RRM1_hnRNPA_hnRNPD_like"/>
    <property type="match status" value="1"/>
</dbReference>
<dbReference type="EMBL" id="CAJNYU010001113">
    <property type="protein sequence ID" value="CAF3410846.1"/>
    <property type="molecule type" value="Genomic_DNA"/>
</dbReference>
<feature type="region of interest" description="Disordered" evidence="9">
    <location>
        <begin position="429"/>
        <end position="479"/>
    </location>
</feature>
<dbReference type="GO" id="GO:0005654">
    <property type="term" value="C:nucleoplasm"/>
    <property type="evidence" value="ECO:0007669"/>
    <property type="project" value="TreeGrafter"/>
</dbReference>
<dbReference type="Proteomes" id="UP000663851">
    <property type="component" value="Unassembled WGS sequence"/>
</dbReference>
<dbReference type="InterPro" id="IPR035979">
    <property type="entry name" value="RBD_domain_sf"/>
</dbReference>
<dbReference type="EMBL" id="CAJNYV010000754">
    <property type="protein sequence ID" value="CAF3378383.1"/>
    <property type="molecule type" value="Genomic_DNA"/>
</dbReference>
<dbReference type="Pfam" id="PF00076">
    <property type="entry name" value="RRM_1"/>
    <property type="match status" value="2"/>
</dbReference>
<protein>
    <recommendedName>
        <fullName evidence="10">RRM domain-containing protein</fullName>
    </recommendedName>
</protein>
<dbReference type="Proteomes" id="UP000663833">
    <property type="component" value="Unassembled WGS sequence"/>
</dbReference>
<evidence type="ECO:0000313" key="19">
    <source>
        <dbReference type="EMBL" id="CAF4843270.1"/>
    </source>
</evidence>
<proteinExistence type="predicted"/>
<name>A0A820CZW8_9BILA</name>
<reference evidence="16" key="1">
    <citation type="submission" date="2021-02" db="EMBL/GenBank/DDBJ databases">
        <authorList>
            <person name="Nowell W R."/>
        </authorList>
    </citation>
    <scope>NUCLEOTIDE SEQUENCE</scope>
</reference>
<evidence type="ECO:0000313" key="17">
    <source>
        <dbReference type="EMBL" id="CAF4304728.1"/>
    </source>
</evidence>
<evidence type="ECO:0000256" key="8">
    <source>
        <dbReference type="PROSITE-ProRule" id="PRU00176"/>
    </source>
</evidence>
<evidence type="ECO:0000313" key="15">
    <source>
        <dbReference type="EMBL" id="CAF3676707.1"/>
    </source>
</evidence>
<dbReference type="PANTHER" id="PTHR48033">
    <property type="entry name" value="RNA-BINDING (RRM/RBD/RNP MOTIFS) FAMILY PROTEIN"/>
    <property type="match status" value="1"/>
</dbReference>
<dbReference type="InterPro" id="IPR000504">
    <property type="entry name" value="RRM_dom"/>
</dbReference>
<dbReference type="GO" id="GO:0005737">
    <property type="term" value="C:cytoplasm"/>
    <property type="evidence" value="ECO:0007669"/>
    <property type="project" value="UniProtKB-SubCell"/>
</dbReference>
<dbReference type="PANTHER" id="PTHR48033:SF10">
    <property type="entry name" value="RNA-BINDING PROTEIN SQUID"/>
    <property type="match status" value="1"/>
</dbReference>
<dbReference type="SMART" id="SM00360">
    <property type="entry name" value="RRM"/>
    <property type="match status" value="2"/>
</dbReference>
<dbReference type="Proteomes" id="UP000663838">
    <property type="component" value="Unassembled WGS sequence"/>
</dbReference>
<evidence type="ECO:0000313" key="13">
    <source>
        <dbReference type="EMBL" id="CAF3378383.1"/>
    </source>
</evidence>
<dbReference type="Proteomes" id="UP000663869">
    <property type="component" value="Unassembled WGS sequence"/>
</dbReference>
<keyword evidence="4" id="KW-0963">Cytoplasm</keyword>
<feature type="domain" description="RRM" evidence="10">
    <location>
        <begin position="79"/>
        <end position="156"/>
    </location>
</feature>
<evidence type="ECO:0000313" key="18">
    <source>
        <dbReference type="EMBL" id="CAF4482051.1"/>
    </source>
</evidence>
<evidence type="ECO:0000256" key="4">
    <source>
        <dbReference type="ARBA" id="ARBA00022490"/>
    </source>
</evidence>
<comment type="subcellular location">
    <subcellularLocation>
        <location evidence="2">Cytoplasm</location>
    </subcellularLocation>
    <subcellularLocation>
        <location evidence="1">Nucleus</location>
    </subcellularLocation>
</comment>
<dbReference type="GO" id="GO:0000785">
    <property type="term" value="C:chromatin"/>
    <property type="evidence" value="ECO:0007669"/>
    <property type="project" value="TreeGrafter"/>
</dbReference>
<evidence type="ECO:0000313" key="12">
    <source>
        <dbReference type="EMBL" id="CAF3327220.1"/>
    </source>
</evidence>
<dbReference type="OrthoDB" id="1875751at2759"/>
<evidence type="ECO:0000313" key="11">
    <source>
        <dbReference type="EMBL" id="CAF3182851.1"/>
    </source>
</evidence>
<accession>A0A820CZW8</accession>
<feature type="region of interest" description="Disordered" evidence="9">
    <location>
        <begin position="1"/>
        <end position="77"/>
    </location>
</feature>
<dbReference type="AlphaFoldDB" id="A0A820CZW8"/>
<keyword evidence="20" id="KW-1185">Reference proteome</keyword>
<feature type="compositionally biased region" description="Polar residues" evidence="9">
    <location>
        <begin position="429"/>
        <end position="452"/>
    </location>
</feature>
<dbReference type="Gene3D" id="3.30.70.330">
    <property type="match status" value="2"/>
</dbReference>
<dbReference type="Proteomes" id="UP000663872">
    <property type="component" value="Unassembled WGS sequence"/>
</dbReference>
<feature type="region of interest" description="Disordered" evidence="9">
    <location>
        <begin position="349"/>
        <end position="383"/>
    </location>
</feature>
<dbReference type="EMBL" id="CAJOBO010003138">
    <property type="protein sequence ID" value="CAF4482051.1"/>
    <property type="molecule type" value="Genomic_DNA"/>
</dbReference>
<gene>
    <name evidence="14" type="ORF">FME351_LOCUS9963</name>
    <name evidence="15" type="ORF">GRG538_LOCUS26741</name>
    <name evidence="18" type="ORF">HFQ381_LOCUS26349</name>
    <name evidence="13" type="ORF">KIK155_LOCUS6057</name>
    <name evidence="11" type="ORF">LUA448_LOCUS1073</name>
    <name evidence="12" type="ORF">TIS948_LOCUS20845</name>
    <name evidence="19" type="ORF">TOA249_LOCUS26261</name>
    <name evidence="17" type="ORF">TSG867_LOCUS6487</name>
    <name evidence="16" type="ORF">UJA718_LOCUS7380</name>
</gene>
<dbReference type="EMBL" id="CAJOBQ010000242">
    <property type="protein sequence ID" value="CAF4304728.1"/>
    <property type="molecule type" value="Genomic_DNA"/>
</dbReference>
<evidence type="ECO:0000256" key="5">
    <source>
        <dbReference type="ARBA" id="ARBA00022737"/>
    </source>
</evidence>
<organism evidence="16 20">
    <name type="scientific">Rotaria socialis</name>
    <dbReference type="NCBI Taxonomy" id="392032"/>
    <lineage>
        <taxon>Eukaryota</taxon>
        <taxon>Metazoa</taxon>
        <taxon>Spiralia</taxon>
        <taxon>Gnathifera</taxon>
        <taxon>Rotifera</taxon>
        <taxon>Eurotatoria</taxon>
        <taxon>Bdelloidea</taxon>
        <taxon>Philodinida</taxon>
        <taxon>Philodinidae</taxon>
        <taxon>Rotaria</taxon>
    </lineage>
</organism>
<evidence type="ECO:0000256" key="9">
    <source>
        <dbReference type="SAM" id="MobiDB-lite"/>
    </source>
</evidence>